<reference evidence="2" key="1">
    <citation type="submission" date="2020-07" db="EMBL/GenBank/DDBJ databases">
        <title>Genome sequence and genetic diversity analysis of an under-domesticated orphan crop, white fonio (Digitaria exilis).</title>
        <authorList>
            <person name="Bennetzen J.L."/>
            <person name="Chen S."/>
            <person name="Ma X."/>
            <person name="Wang X."/>
            <person name="Yssel A.E.J."/>
            <person name="Chaluvadi S.R."/>
            <person name="Johnson M."/>
            <person name="Gangashetty P."/>
            <person name="Hamidou F."/>
            <person name="Sanogo M.D."/>
            <person name="Zwaenepoel A."/>
            <person name="Wallace J."/>
            <person name="Van De Peer Y."/>
            <person name="Van Deynze A."/>
        </authorList>
    </citation>
    <scope>NUCLEOTIDE SEQUENCE</scope>
    <source>
        <tissue evidence="2">Leaves</tissue>
    </source>
</reference>
<comment type="caution">
    <text evidence="2">The sequence shown here is derived from an EMBL/GenBank/DDBJ whole genome shotgun (WGS) entry which is preliminary data.</text>
</comment>
<dbReference type="EMBL" id="JACEFO010001653">
    <property type="protein sequence ID" value="KAF8726040.1"/>
    <property type="molecule type" value="Genomic_DNA"/>
</dbReference>
<organism evidence="2 3">
    <name type="scientific">Digitaria exilis</name>
    <dbReference type="NCBI Taxonomy" id="1010633"/>
    <lineage>
        <taxon>Eukaryota</taxon>
        <taxon>Viridiplantae</taxon>
        <taxon>Streptophyta</taxon>
        <taxon>Embryophyta</taxon>
        <taxon>Tracheophyta</taxon>
        <taxon>Spermatophyta</taxon>
        <taxon>Magnoliopsida</taxon>
        <taxon>Liliopsida</taxon>
        <taxon>Poales</taxon>
        <taxon>Poaceae</taxon>
        <taxon>PACMAD clade</taxon>
        <taxon>Panicoideae</taxon>
        <taxon>Panicodae</taxon>
        <taxon>Paniceae</taxon>
        <taxon>Anthephorinae</taxon>
        <taxon>Digitaria</taxon>
    </lineage>
</organism>
<gene>
    <name evidence="2" type="ORF">HU200_020625</name>
</gene>
<proteinExistence type="predicted"/>
<dbReference type="Pfam" id="PF04578">
    <property type="entry name" value="DUF594"/>
    <property type="match status" value="1"/>
</dbReference>
<protein>
    <recommendedName>
        <fullName evidence="1">DUF4220 domain-containing protein</fullName>
    </recommendedName>
</protein>
<keyword evidence="3" id="KW-1185">Reference proteome</keyword>
<dbReference type="InterPro" id="IPR007658">
    <property type="entry name" value="DUF594"/>
</dbReference>
<feature type="domain" description="DUF4220" evidence="1">
    <location>
        <begin position="1"/>
        <end position="134"/>
    </location>
</feature>
<evidence type="ECO:0000313" key="3">
    <source>
        <dbReference type="Proteomes" id="UP000636709"/>
    </source>
</evidence>
<name>A0A835F2A9_9POAL</name>
<accession>A0A835F2A9</accession>
<dbReference type="OrthoDB" id="642048at2759"/>
<dbReference type="AlphaFoldDB" id="A0A835F2A9"/>
<dbReference type="Pfam" id="PF13968">
    <property type="entry name" value="DUF4220"/>
    <property type="match status" value="1"/>
</dbReference>
<evidence type="ECO:0000313" key="2">
    <source>
        <dbReference type="EMBL" id="KAF8726040.1"/>
    </source>
</evidence>
<dbReference type="Proteomes" id="UP000636709">
    <property type="component" value="Unassembled WGS sequence"/>
</dbReference>
<evidence type="ECO:0000259" key="1">
    <source>
        <dbReference type="Pfam" id="PF13968"/>
    </source>
</evidence>
<dbReference type="InterPro" id="IPR025315">
    <property type="entry name" value="DUF4220"/>
</dbReference>
<sequence length="470" mass="53522">MEMELSLMYDFLYTKAAVIHTWHGYCIRALSPLATATALVLVEFSNRSSRRHRHSDVVITRALLVSTFLLETVSLLRALGSSWAGRLRPACHHEALPKTACWWHRLRRVVASISWFRRPYRSWSGKVGQLNMLKVVTGRDPSPADEPWGAEDGSSQTIDIPPHVKKMVFDHVWKRLVKLRKDLKDAINEARQVDGQRGQFVRIVGQLNTKRGEQALDNHFGTNNSASLYWSLGDELQVGILIWHIATEVYLSNSPPAEDTWVQEKESAIRIVSEYMMYLLVARPEMLPGLVTRKLFELTCDDLARFWSDYGQQPSSSSSSGLCNSGAVVLRKLIRLYHDYFPTTRRRLNSKRIGKEADLAKIIHNRRSTDDDDAPGTFISKGTQLATELMAKDFGSTSVNLIFEVWVEMLFYASYRCSRESHAKRLGHGGELATIVWLTCRPLRHQQNRQGCFAGRLEKRRSVARALPIS</sequence>
<dbReference type="PANTHER" id="PTHR31325">
    <property type="entry name" value="OS01G0798800 PROTEIN-RELATED"/>
    <property type="match status" value="1"/>
</dbReference>